<dbReference type="Pfam" id="PF13304">
    <property type="entry name" value="AAA_21"/>
    <property type="match status" value="1"/>
</dbReference>
<dbReference type="AlphaFoldDB" id="A0AB39YQ53"/>
<sequence length="566" mass="61668">MTQAPDPLSEVTLAFNDVFPGTTSDTFFETKGWEYPVSYFVGRNGSGKSRTAKLVAEHLGGSYLSTDRLSGLMSFSNWGWTSVPAMDSYKGVPLGDTERSQAAGLSAQGSGVGALYALKDQPEVWLRVAAFLRRALGRVIELRESAGYLDPYIRVGGSEYSLLRDEGHGLRELVILLTAAYREDWTLLVVDEPELHLHPAMARLWLSELENECRRRNSRAVVVTHEPTMLKPATAGDLGAVWYFSADRPSQRLIDHVGTELQGRVTSSLKTNPQLISQLVFSPRPVLVEGVHDVAALTTSLERTQPPEVVAQTDLVECGGSGAVALWFAISHSLGLDVRAVADLDACLASEVQAVMDRSPDVVSKYRSVLLAEPPRSHVILRPLIEEMNNQSVPASPKQRAAWLAASVAPGTGHEARLTQFQDIWRDAGFWLHPQGTLEDVLSITAKGREVAQEAASRPGPIDDVARWCAFELDAMGDVEILLGAAVERIAHAIMEALRVEPLTQFTSPVGGSSISDSRLVDVTPLGDGRHRITVKKPEAFSGQWVDFSRDTPSNFLQLNKADGGD</sequence>
<feature type="domain" description="ATPase AAA-type core" evidence="1">
    <location>
        <begin position="164"/>
        <end position="228"/>
    </location>
</feature>
<feature type="domain" description="OLD protein-like TOPRIM" evidence="2">
    <location>
        <begin position="281"/>
        <end position="345"/>
    </location>
</feature>
<evidence type="ECO:0000259" key="1">
    <source>
        <dbReference type="Pfam" id="PF13304"/>
    </source>
</evidence>
<dbReference type="PANTHER" id="PTHR43581">
    <property type="entry name" value="ATP/GTP PHOSPHATASE"/>
    <property type="match status" value="1"/>
</dbReference>
<dbReference type="SUPFAM" id="SSF52540">
    <property type="entry name" value="P-loop containing nucleoside triphosphate hydrolases"/>
    <property type="match status" value="1"/>
</dbReference>
<protein>
    <submittedName>
        <fullName evidence="3">AAA family ATPase</fullName>
    </submittedName>
</protein>
<organism evidence="3">
    <name type="scientific">Paenarthrobacter sp. AMU7</name>
    <dbReference type="NCBI Taxonomy" id="3162492"/>
    <lineage>
        <taxon>Bacteria</taxon>
        <taxon>Bacillati</taxon>
        <taxon>Actinomycetota</taxon>
        <taxon>Actinomycetes</taxon>
        <taxon>Micrococcales</taxon>
        <taxon>Micrococcaceae</taxon>
        <taxon>Paenarthrobacter</taxon>
    </lineage>
</organism>
<evidence type="ECO:0000313" key="3">
    <source>
        <dbReference type="EMBL" id="XDV71741.1"/>
    </source>
</evidence>
<gene>
    <name evidence="3" type="ORF">ABQM86_00680</name>
</gene>
<dbReference type="GO" id="GO:0016887">
    <property type="term" value="F:ATP hydrolysis activity"/>
    <property type="evidence" value="ECO:0007669"/>
    <property type="project" value="InterPro"/>
</dbReference>
<dbReference type="Pfam" id="PF20469">
    <property type="entry name" value="OLD-like_TOPRIM"/>
    <property type="match status" value="1"/>
</dbReference>
<dbReference type="Gene3D" id="3.40.50.300">
    <property type="entry name" value="P-loop containing nucleotide triphosphate hydrolases"/>
    <property type="match status" value="1"/>
</dbReference>
<dbReference type="InterPro" id="IPR034139">
    <property type="entry name" value="TOPRIM_OLD"/>
</dbReference>
<dbReference type="EMBL" id="CP165735">
    <property type="protein sequence ID" value="XDV71741.1"/>
    <property type="molecule type" value="Genomic_DNA"/>
</dbReference>
<reference evidence="3" key="1">
    <citation type="submission" date="2024-07" db="EMBL/GenBank/DDBJ databases">
        <authorList>
            <person name="Li J."/>
            <person name="Wei H."/>
            <person name="Ma J."/>
        </authorList>
    </citation>
    <scope>NUCLEOTIDE SEQUENCE</scope>
    <source>
        <strain evidence="3">AMU7</strain>
    </source>
</reference>
<dbReference type="InterPro" id="IPR027417">
    <property type="entry name" value="P-loop_NTPase"/>
</dbReference>
<dbReference type="RefSeq" id="WP_369745691.1">
    <property type="nucleotide sequence ID" value="NZ_CP165735.1"/>
</dbReference>
<accession>A0AB39YQ53</accession>
<dbReference type="InterPro" id="IPR051396">
    <property type="entry name" value="Bact_Antivir_Def_Nuclease"/>
</dbReference>
<dbReference type="GO" id="GO:0005524">
    <property type="term" value="F:ATP binding"/>
    <property type="evidence" value="ECO:0007669"/>
    <property type="project" value="InterPro"/>
</dbReference>
<proteinExistence type="predicted"/>
<evidence type="ECO:0000259" key="2">
    <source>
        <dbReference type="Pfam" id="PF20469"/>
    </source>
</evidence>
<dbReference type="InterPro" id="IPR003959">
    <property type="entry name" value="ATPase_AAA_core"/>
</dbReference>
<name>A0AB39YQ53_9MICC</name>
<dbReference type="PANTHER" id="PTHR43581:SF2">
    <property type="entry name" value="EXCINUCLEASE ATPASE SUBUNIT"/>
    <property type="match status" value="1"/>
</dbReference>